<gene>
    <name evidence="2" type="ORF">SAMN06297387_115126</name>
</gene>
<evidence type="ECO:0000256" key="1">
    <source>
        <dbReference type="SAM" id="MobiDB-lite"/>
    </source>
</evidence>
<proteinExistence type="predicted"/>
<sequence length="77" mass="7990">MNTAHPSGGGWGSGDPSSKEFGCRSHDTAKSEPYSARRNPLARGAAPVAGKGFTAASRALPAFLFRDTPTLSLELPC</sequence>
<accession>A0A286E028</accession>
<evidence type="ECO:0000313" key="3">
    <source>
        <dbReference type="Proteomes" id="UP000219072"/>
    </source>
</evidence>
<organism evidence="2 3">
    <name type="scientific">Streptomyces zhaozhouensis</name>
    <dbReference type="NCBI Taxonomy" id="1300267"/>
    <lineage>
        <taxon>Bacteria</taxon>
        <taxon>Bacillati</taxon>
        <taxon>Actinomycetota</taxon>
        <taxon>Actinomycetes</taxon>
        <taxon>Kitasatosporales</taxon>
        <taxon>Streptomycetaceae</taxon>
        <taxon>Streptomyces</taxon>
    </lineage>
</organism>
<evidence type="ECO:0000313" key="2">
    <source>
        <dbReference type="EMBL" id="SOD64266.1"/>
    </source>
</evidence>
<reference evidence="2 3" key="1">
    <citation type="submission" date="2017-09" db="EMBL/GenBank/DDBJ databases">
        <authorList>
            <person name="Ehlers B."/>
            <person name="Leendertz F.H."/>
        </authorList>
    </citation>
    <scope>NUCLEOTIDE SEQUENCE [LARGE SCALE GENOMIC DNA]</scope>
    <source>
        <strain evidence="2 3">CGMCC 4.7095</strain>
    </source>
</reference>
<dbReference type="AlphaFoldDB" id="A0A286E028"/>
<dbReference type="EMBL" id="OCNE01000015">
    <property type="protein sequence ID" value="SOD64266.1"/>
    <property type="molecule type" value="Genomic_DNA"/>
</dbReference>
<protein>
    <submittedName>
        <fullName evidence="2">Uncharacterized protein</fullName>
    </submittedName>
</protein>
<dbReference type="Proteomes" id="UP000219072">
    <property type="component" value="Unassembled WGS sequence"/>
</dbReference>
<feature type="region of interest" description="Disordered" evidence="1">
    <location>
        <begin position="1"/>
        <end position="48"/>
    </location>
</feature>
<feature type="compositionally biased region" description="Basic and acidic residues" evidence="1">
    <location>
        <begin position="17"/>
        <end position="30"/>
    </location>
</feature>
<name>A0A286E028_9ACTN</name>
<keyword evidence="3" id="KW-1185">Reference proteome</keyword>